<proteinExistence type="predicted"/>
<evidence type="ECO:0000313" key="2">
    <source>
        <dbReference type="EMBL" id="ADB15821.1"/>
    </source>
</evidence>
<feature type="transmembrane region" description="Helical" evidence="1">
    <location>
        <begin position="535"/>
        <end position="560"/>
    </location>
</feature>
<dbReference type="AlphaFoldDB" id="D2R8Z4"/>
<name>D2R8Z4_PIRSD</name>
<organism evidence="2 3">
    <name type="scientific">Pirellula staleyi (strain ATCC 27377 / DSM 6068 / ICPB 4128)</name>
    <name type="common">Pirella staleyi</name>
    <dbReference type="NCBI Taxonomy" id="530564"/>
    <lineage>
        <taxon>Bacteria</taxon>
        <taxon>Pseudomonadati</taxon>
        <taxon>Planctomycetota</taxon>
        <taxon>Planctomycetia</taxon>
        <taxon>Pirellulales</taxon>
        <taxon>Pirellulaceae</taxon>
        <taxon>Pirellula</taxon>
    </lineage>
</organism>
<evidence type="ECO:0000313" key="3">
    <source>
        <dbReference type="Proteomes" id="UP000001887"/>
    </source>
</evidence>
<dbReference type="Proteomes" id="UP000001887">
    <property type="component" value="Chromosome"/>
</dbReference>
<gene>
    <name evidence="2" type="ordered locus">Psta_1139</name>
</gene>
<keyword evidence="1" id="KW-0812">Transmembrane</keyword>
<reference evidence="2 3" key="1">
    <citation type="journal article" date="2009" name="Stand. Genomic Sci.">
        <title>Complete genome sequence of Pirellula staleyi type strain (ATCC 27377).</title>
        <authorList>
            <person name="Clum A."/>
            <person name="Tindall B.J."/>
            <person name="Sikorski J."/>
            <person name="Ivanova N."/>
            <person name="Mavrommatis K."/>
            <person name="Lucas S."/>
            <person name="Glavina del Rio T."/>
            <person name="Nolan M."/>
            <person name="Chen F."/>
            <person name="Tice H."/>
            <person name="Pitluck S."/>
            <person name="Cheng J.F."/>
            <person name="Chertkov O."/>
            <person name="Brettin T."/>
            <person name="Han C."/>
            <person name="Detter J.C."/>
            <person name="Kuske C."/>
            <person name="Bruce D."/>
            <person name="Goodwin L."/>
            <person name="Ovchinikova G."/>
            <person name="Pati A."/>
            <person name="Mikhailova N."/>
            <person name="Chen A."/>
            <person name="Palaniappan K."/>
            <person name="Land M."/>
            <person name="Hauser L."/>
            <person name="Chang Y.J."/>
            <person name="Jeffries C.D."/>
            <person name="Chain P."/>
            <person name="Rohde M."/>
            <person name="Goker M."/>
            <person name="Bristow J."/>
            <person name="Eisen J.A."/>
            <person name="Markowitz V."/>
            <person name="Hugenholtz P."/>
            <person name="Kyrpides N.C."/>
            <person name="Klenk H.P."/>
            <person name="Lapidus A."/>
        </authorList>
    </citation>
    <scope>NUCLEOTIDE SEQUENCE [LARGE SCALE GENOMIC DNA]</scope>
    <source>
        <strain evidence="3">ATCC 27377 / DSM 6068 / ICPB 4128</strain>
    </source>
</reference>
<dbReference type="KEGG" id="psl:Psta_1139"/>
<feature type="transmembrane region" description="Helical" evidence="1">
    <location>
        <begin position="483"/>
        <end position="506"/>
    </location>
</feature>
<dbReference type="HOGENOM" id="CLU_482163_0_0_0"/>
<keyword evidence="3" id="KW-1185">Reference proteome</keyword>
<keyword evidence="1" id="KW-1133">Transmembrane helix</keyword>
<evidence type="ECO:0000256" key="1">
    <source>
        <dbReference type="SAM" id="Phobius"/>
    </source>
</evidence>
<dbReference type="STRING" id="530564.Psta_1139"/>
<dbReference type="eggNOG" id="COG0598">
    <property type="taxonomic scope" value="Bacteria"/>
</dbReference>
<dbReference type="EMBL" id="CP001848">
    <property type="protein sequence ID" value="ADB15821.1"/>
    <property type="molecule type" value="Genomic_DNA"/>
</dbReference>
<sequence>MSQPASPATEIPVELFRQILIWPLLIHAPHGESAMELMDLVTDELERHSWHWNDRSAGQSASPLKGLPWYQDDHDYSEIVYFHSYVRDFLYGGDGTPASERPLRVLRRTDIASLLLKVDEGREYRLKVERVEAYLFDSGILQVVVEVAAPQLVSKSPTDSEQLRPFMLSDALDLQNVLRMAFPRRWKPKTGIPSETPHRACWLNSEGSEIAGSVQDFLNQEDFTRIVREQAELPAAKHWQYLVQPLPLFERRVCTGLSVKQIEDQRLPSMSYIAVPDPRLISDGDFERIAFFDSAGQSSVGSYSDEFLVGWEKDHAYDRFWQRLPSEGGPEVALHNQMMRTRWLCSGYGFAVVGASGDKFFTTQIAANFRHHYFRMGLIAHFHRAKLISLRDQLAEATKQVGENFRNRVMEIQRSATIFRARFWFHEVSTQLQGREIFTWWSNRLGNPSLFEHVISDIEAAESQVRTEFEAEESQDINLITRVGGAIGILSIVLSIVALIISLLALEAISPLKQFAIMPANPWDWTVANLWLGRIASIACPLSIVSLWILLVVYGGLRYYKSHRRTRRLR</sequence>
<accession>D2R8Z4</accession>
<protein>
    <submittedName>
        <fullName evidence="2">Uncharacterized protein</fullName>
    </submittedName>
</protein>
<keyword evidence="1" id="KW-0472">Membrane</keyword>
<dbReference type="OrthoDB" id="7296482at2"/>